<gene>
    <name evidence="2" type="ORF">BGZ65_012235</name>
</gene>
<dbReference type="OrthoDB" id="2372657at2759"/>
<evidence type="ECO:0000313" key="3">
    <source>
        <dbReference type="Proteomes" id="UP000749646"/>
    </source>
</evidence>
<accession>A0A9P6IQF7</accession>
<proteinExistence type="predicted"/>
<evidence type="ECO:0000313" key="2">
    <source>
        <dbReference type="EMBL" id="KAF9944321.1"/>
    </source>
</evidence>
<feature type="non-terminal residue" evidence="2">
    <location>
        <position position="360"/>
    </location>
</feature>
<name>A0A9P6IQF7_9FUNG</name>
<sequence length="360" mass="40340">IAISPDESVVALARGDTLTTYYANSGIEINTRKFLDYKVEYVTFHGQDNQLFVILRESVSFKLCSRILDPLQPSFQIEANQVPIPIIGKTILTFFNDESFKNKGLVCEADGSKIHCYVSYEPADVIVPRNKENLVSIAGVYYPPQVKGEETELKAGSEDTPKADSEERSEAGSEERPKNEASGEAMEEHQRVLNVKPRGELNEDKLYEVKVERQKEPFQDGAGSMYWVLGVEVVERDSIQDFGKVVFSFVPEPWMRVSTTDVPQADKLQSVYFLPGGSRFVVAGMQTLQVWSFPTDNNKDFSLDFIWSCPRTSNDPANKQGGKVDKSESVGQYYHCIRSTRIYQDLTNNAAAADIELANG</sequence>
<feature type="region of interest" description="Disordered" evidence="1">
    <location>
        <begin position="148"/>
        <end position="191"/>
    </location>
</feature>
<dbReference type="EMBL" id="JAAAHW010008435">
    <property type="protein sequence ID" value="KAF9944321.1"/>
    <property type="molecule type" value="Genomic_DNA"/>
</dbReference>
<protein>
    <submittedName>
        <fullName evidence="2">Uncharacterized protein</fullName>
    </submittedName>
</protein>
<evidence type="ECO:0000256" key="1">
    <source>
        <dbReference type="SAM" id="MobiDB-lite"/>
    </source>
</evidence>
<comment type="caution">
    <text evidence="2">The sequence shown here is derived from an EMBL/GenBank/DDBJ whole genome shotgun (WGS) entry which is preliminary data.</text>
</comment>
<dbReference type="AlphaFoldDB" id="A0A9P6IQF7"/>
<keyword evidence="3" id="KW-1185">Reference proteome</keyword>
<organism evidence="2 3">
    <name type="scientific">Modicella reniformis</name>
    <dbReference type="NCBI Taxonomy" id="1440133"/>
    <lineage>
        <taxon>Eukaryota</taxon>
        <taxon>Fungi</taxon>
        <taxon>Fungi incertae sedis</taxon>
        <taxon>Mucoromycota</taxon>
        <taxon>Mortierellomycotina</taxon>
        <taxon>Mortierellomycetes</taxon>
        <taxon>Mortierellales</taxon>
        <taxon>Mortierellaceae</taxon>
        <taxon>Modicella</taxon>
    </lineage>
</organism>
<feature type="non-terminal residue" evidence="2">
    <location>
        <position position="1"/>
    </location>
</feature>
<dbReference type="Proteomes" id="UP000749646">
    <property type="component" value="Unassembled WGS sequence"/>
</dbReference>
<reference evidence="2" key="1">
    <citation type="journal article" date="2020" name="Fungal Divers.">
        <title>Resolving the Mortierellaceae phylogeny through synthesis of multi-gene phylogenetics and phylogenomics.</title>
        <authorList>
            <person name="Vandepol N."/>
            <person name="Liber J."/>
            <person name="Desiro A."/>
            <person name="Na H."/>
            <person name="Kennedy M."/>
            <person name="Barry K."/>
            <person name="Grigoriev I.V."/>
            <person name="Miller A.N."/>
            <person name="O'Donnell K."/>
            <person name="Stajich J.E."/>
            <person name="Bonito G."/>
        </authorList>
    </citation>
    <scope>NUCLEOTIDE SEQUENCE</scope>
    <source>
        <strain evidence="2">MES-2147</strain>
    </source>
</reference>